<evidence type="ECO:0000313" key="3">
    <source>
        <dbReference type="Proteomes" id="UP001595665"/>
    </source>
</evidence>
<name>A0ABV7PC18_9BURK</name>
<sequence>MLQANEIQQRYSHLQQTLGEAEQACMASQDTPPEMRDCIQRISRELKQAQDVMQSNDEARIVQCVDSLEDMGDEAKRMSRSMPQMPAHLEAMVTRVHAELSDFKHKLH</sequence>
<dbReference type="Proteomes" id="UP001595665">
    <property type="component" value="Unassembled WGS sequence"/>
</dbReference>
<accession>A0ABV7PC18</accession>
<reference evidence="3" key="1">
    <citation type="journal article" date="2019" name="Int. J. Syst. Evol. Microbiol.">
        <title>The Global Catalogue of Microorganisms (GCM) 10K type strain sequencing project: providing services to taxonomists for standard genome sequencing and annotation.</title>
        <authorList>
            <consortium name="The Broad Institute Genomics Platform"/>
            <consortium name="The Broad Institute Genome Sequencing Center for Infectious Disease"/>
            <person name="Wu L."/>
            <person name="Ma J."/>
        </authorList>
    </citation>
    <scope>NUCLEOTIDE SEQUENCE [LARGE SCALE GENOMIC DNA]</scope>
    <source>
        <strain evidence="3">CCM 7480</strain>
    </source>
</reference>
<gene>
    <name evidence="2" type="ORF">ACFOPH_00170</name>
</gene>
<feature type="coiled-coil region" evidence="1">
    <location>
        <begin position="4"/>
        <end position="59"/>
    </location>
</feature>
<dbReference type="RefSeq" id="WP_379732741.1">
    <property type="nucleotide sequence ID" value="NZ_JBHRVV010000001.1"/>
</dbReference>
<keyword evidence="3" id="KW-1185">Reference proteome</keyword>
<keyword evidence="1" id="KW-0175">Coiled coil</keyword>
<comment type="caution">
    <text evidence="2">The sequence shown here is derived from an EMBL/GenBank/DDBJ whole genome shotgun (WGS) entry which is preliminary data.</text>
</comment>
<dbReference type="EMBL" id="JBHRVV010000001">
    <property type="protein sequence ID" value="MFC3456668.1"/>
    <property type="molecule type" value="Genomic_DNA"/>
</dbReference>
<evidence type="ECO:0000256" key="1">
    <source>
        <dbReference type="SAM" id="Coils"/>
    </source>
</evidence>
<protein>
    <submittedName>
        <fullName evidence="2">Uncharacterized protein</fullName>
    </submittedName>
</protein>
<organism evidence="2 3">
    <name type="scientific">Massilia haematophila</name>
    <dbReference type="NCBI Taxonomy" id="457923"/>
    <lineage>
        <taxon>Bacteria</taxon>
        <taxon>Pseudomonadati</taxon>
        <taxon>Pseudomonadota</taxon>
        <taxon>Betaproteobacteria</taxon>
        <taxon>Burkholderiales</taxon>
        <taxon>Oxalobacteraceae</taxon>
        <taxon>Telluria group</taxon>
        <taxon>Massilia</taxon>
    </lineage>
</organism>
<evidence type="ECO:0000313" key="2">
    <source>
        <dbReference type="EMBL" id="MFC3456668.1"/>
    </source>
</evidence>
<proteinExistence type="predicted"/>